<organism evidence="1 2">
    <name type="scientific">Serratia odorifera DSM 4582</name>
    <dbReference type="NCBI Taxonomy" id="667129"/>
    <lineage>
        <taxon>Bacteria</taxon>
        <taxon>Pseudomonadati</taxon>
        <taxon>Pseudomonadota</taxon>
        <taxon>Gammaproteobacteria</taxon>
        <taxon>Enterobacterales</taxon>
        <taxon>Yersiniaceae</taxon>
        <taxon>Serratia</taxon>
    </lineage>
</organism>
<dbReference type="EMBL" id="ADBY01000015">
    <property type="protein sequence ID" value="EFE97679.1"/>
    <property type="molecule type" value="Genomic_DNA"/>
</dbReference>
<gene>
    <name evidence="1" type="ORF">HMPREF0758_0586</name>
</gene>
<dbReference type="STRING" id="667129.HMPREF0758_0586"/>
<name>D4DXD6_SEROD</name>
<evidence type="ECO:0000313" key="1">
    <source>
        <dbReference type="EMBL" id="EFE97679.1"/>
    </source>
</evidence>
<evidence type="ECO:0000313" key="2">
    <source>
        <dbReference type="Proteomes" id="UP000005723"/>
    </source>
</evidence>
<sequence length="79" mass="9485">MARQQVFYPWASNRLRRYLSPFPTGLKDNNVLWVEKIMLNFQNCVQLTEKPEKNLGSPKRARFRLNASKKTRPMHFHPR</sequence>
<keyword evidence="2" id="KW-1185">Reference proteome</keyword>
<dbReference type="HOGENOM" id="CLU_2604080_0_0_6"/>
<reference evidence="1 2" key="1">
    <citation type="submission" date="2010-01" db="EMBL/GenBank/DDBJ databases">
        <authorList>
            <person name="Muzny D."/>
            <person name="Qin X."/>
            <person name="Deng J."/>
            <person name="Jiang H."/>
            <person name="Liu Y."/>
            <person name="Qu J."/>
            <person name="Song X.-Z."/>
            <person name="Zhang L."/>
            <person name="Thornton R."/>
            <person name="Coyle M."/>
            <person name="Francisco L."/>
            <person name="Jackson L."/>
            <person name="Javaid M."/>
            <person name="Korchina V."/>
            <person name="Kovar C."/>
            <person name="Mata R."/>
            <person name="Mathew T."/>
            <person name="Ngo R."/>
            <person name="Nguyen L."/>
            <person name="Nguyen N."/>
            <person name="Okwuonu G."/>
            <person name="Ongeri F."/>
            <person name="Pham C."/>
            <person name="Simmons D."/>
            <person name="Wilczek-Boney K."/>
            <person name="Hale W."/>
            <person name="Jakkamsetti A."/>
            <person name="Pham P."/>
            <person name="Ruth R."/>
            <person name="San Lucas F."/>
            <person name="Warren J."/>
            <person name="Zhang J."/>
            <person name="Zhao Z."/>
            <person name="Zhou C."/>
            <person name="Zhu D."/>
            <person name="Lee S."/>
            <person name="Bess C."/>
            <person name="Blankenburg K."/>
            <person name="Forbes L."/>
            <person name="Fu Q."/>
            <person name="Gubbala S."/>
            <person name="Hirani K."/>
            <person name="Jayaseelan J.C."/>
            <person name="Lara F."/>
            <person name="Munidasa M."/>
            <person name="Palculict T."/>
            <person name="Patil S."/>
            <person name="Pu L.-L."/>
            <person name="Saada N."/>
            <person name="Tang L."/>
            <person name="Weissenberger G."/>
            <person name="Zhu Y."/>
            <person name="Hemphill L."/>
            <person name="Shang Y."/>
            <person name="Youmans B."/>
            <person name="Ayvaz T."/>
            <person name="Ross M."/>
            <person name="Santibanez J."/>
            <person name="Aqrawi P."/>
            <person name="Gross S."/>
            <person name="Joshi V."/>
            <person name="Fowler G."/>
            <person name="Nazareth L."/>
            <person name="Reid J."/>
            <person name="Worley K."/>
            <person name="Petrosino J."/>
            <person name="Highlander S."/>
            <person name="Gibbs R."/>
        </authorList>
    </citation>
    <scope>NUCLEOTIDE SEQUENCE [LARGE SCALE GENOMIC DNA]</scope>
    <source>
        <strain evidence="1 2">DSM 4582</strain>
    </source>
</reference>
<dbReference type="AlphaFoldDB" id="D4DXD6"/>
<dbReference type="Proteomes" id="UP000005723">
    <property type="component" value="Unassembled WGS sequence"/>
</dbReference>
<protein>
    <submittedName>
        <fullName evidence="1">Uncharacterized protein</fullName>
    </submittedName>
</protein>
<comment type="caution">
    <text evidence="1">The sequence shown here is derived from an EMBL/GenBank/DDBJ whole genome shotgun (WGS) entry which is preliminary data.</text>
</comment>
<accession>D4DXD6</accession>
<proteinExistence type="predicted"/>